<evidence type="ECO:0000256" key="2">
    <source>
        <dbReference type="SAM" id="Phobius"/>
    </source>
</evidence>
<feature type="region of interest" description="Disordered" evidence="1">
    <location>
        <begin position="81"/>
        <end position="183"/>
    </location>
</feature>
<dbReference type="EMBL" id="VIKS01000006">
    <property type="protein sequence ID" value="TQV87700.1"/>
    <property type="molecule type" value="Genomic_DNA"/>
</dbReference>
<evidence type="ECO:0000313" key="3">
    <source>
        <dbReference type="EMBL" id="TQV87700.1"/>
    </source>
</evidence>
<protein>
    <submittedName>
        <fullName evidence="3">Uncharacterized protein</fullName>
    </submittedName>
</protein>
<dbReference type="RefSeq" id="WP_142893361.1">
    <property type="nucleotide sequence ID" value="NZ_ML660163.1"/>
</dbReference>
<feature type="compositionally biased region" description="Basic and acidic residues" evidence="1">
    <location>
        <begin position="124"/>
        <end position="140"/>
    </location>
</feature>
<reference evidence="3 4" key="1">
    <citation type="submission" date="2019-07" db="EMBL/GenBank/DDBJ databases">
        <title>Draft genome for Aliikangiella sp. M105.</title>
        <authorList>
            <person name="Wang G."/>
        </authorList>
    </citation>
    <scope>NUCLEOTIDE SEQUENCE [LARGE SCALE GENOMIC DNA]</scope>
    <source>
        <strain evidence="3 4">M105</strain>
    </source>
</reference>
<feature type="compositionally biased region" description="Polar residues" evidence="1">
    <location>
        <begin position="81"/>
        <end position="93"/>
    </location>
</feature>
<feature type="compositionally biased region" description="Polar residues" evidence="1">
    <location>
        <begin position="158"/>
        <end position="183"/>
    </location>
</feature>
<keyword evidence="2" id="KW-1133">Transmembrane helix</keyword>
<comment type="caution">
    <text evidence="3">The sequence shown here is derived from an EMBL/GenBank/DDBJ whole genome shotgun (WGS) entry which is preliminary data.</text>
</comment>
<keyword evidence="2" id="KW-0812">Transmembrane</keyword>
<feature type="transmembrane region" description="Helical" evidence="2">
    <location>
        <begin position="43"/>
        <end position="64"/>
    </location>
</feature>
<gene>
    <name evidence="3" type="ORF">FLL46_09955</name>
</gene>
<name>A0A545UE12_9GAMM</name>
<keyword evidence="4" id="KW-1185">Reference proteome</keyword>
<proteinExistence type="predicted"/>
<keyword evidence="2" id="KW-0472">Membrane</keyword>
<dbReference type="OrthoDB" id="5432325at2"/>
<dbReference type="AlphaFoldDB" id="A0A545UE12"/>
<organism evidence="3 4">
    <name type="scientific">Aliikangiella coralliicola</name>
    <dbReference type="NCBI Taxonomy" id="2592383"/>
    <lineage>
        <taxon>Bacteria</taxon>
        <taxon>Pseudomonadati</taxon>
        <taxon>Pseudomonadota</taxon>
        <taxon>Gammaproteobacteria</taxon>
        <taxon>Oceanospirillales</taxon>
        <taxon>Pleioneaceae</taxon>
        <taxon>Aliikangiella</taxon>
    </lineage>
</organism>
<feature type="compositionally biased region" description="Basic and acidic residues" evidence="1">
    <location>
        <begin position="94"/>
        <end position="115"/>
    </location>
</feature>
<sequence length="264" mass="29538">MSILLESLSKESPSKQQDIPDLHASHYDDEMLGDEWLLKRLRVWQIATAILLVLLLISWSYFLFSGKNIDSSSTSADIATVTAESNKRSSPSDISDKTIERLKQTAEVSETKSSEPKSNGAKAENFEKTQTDSQSTDKNKLNRTTQVYKPQKRRPQETAENSSQNATQSTVSNTTSGQNAASNTSKKIATIMFDELSIELQQQFPQISINSYVVAEKPGDSFVILDGDFYKINQVITPDLVLRGITSEHIVVEYRSYLVKIPHQ</sequence>
<accession>A0A545UE12</accession>
<dbReference type="Proteomes" id="UP000315439">
    <property type="component" value="Unassembled WGS sequence"/>
</dbReference>
<evidence type="ECO:0000313" key="4">
    <source>
        <dbReference type="Proteomes" id="UP000315439"/>
    </source>
</evidence>
<evidence type="ECO:0000256" key="1">
    <source>
        <dbReference type="SAM" id="MobiDB-lite"/>
    </source>
</evidence>